<dbReference type="KEGG" id="stab:STABA_v1c00610"/>
<dbReference type="Gene3D" id="3.40.50.300">
    <property type="entry name" value="P-loop containing nucleotide triphosphate hydrolases"/>
    <property type="match status" value="1"/>
</dbReference>
<gene>
    <name evidence="4" type="ORF">STABA_v1c00610</name>
</gene>
<feature type="coiled-coil region" evidence="2">
    <location>
        <begin position="135"/>
        <end position="162"/>
    </location>
</feature>
<keyword evidence="5" id="KW-1185">Reference proteome</keyword>
<proteinExistence type="inferred from homology"/>
<keyword evidence="1" id="KW-0067">ATP-binding</keyword>
<evidence type="ECO:0000256" key="2">
    <source>
        <dbReference type="SAM" id="Coils"/>
    </source>
</evidence>
<dbReference type="InterPro" id="IPR003959">
    <property type="entry name" value="ATPase_AAA_core"/>
</dbReference>
<evidence type="ECO:0000259" key="3">
    <source>
        <dbReference type="SMART" id="SM00382"/>
    </source>
</evidence>
<sequence>MKTNDIKNIYNLIYKLNNEEFNLIIDMLKNKIEVSDKEIELLIRRYTLKDYDLLSMDDKEKTYNLWSTELYLNEIKKINMIINNDKLLQEIGGLKILLYGQTGTGKTSLVENIINYNNDIEYENIKWHNLVSPKLGQTQMNIMQLENELSNFKKKKIIFLDELDSLITNRNEMNDVSEYSRIVGTFIKFMDLLKPNIILIAATNLIDKIDAAIIRRFNVKIEGKVINFEMFYNFIDTELTLQLSTHEKNLLKEVFQDHNFTISEAKQFVSNYKIDCNLSSIDNNWAYILHNLNGVSKINLEKLSKNKKEEIERVIKKYGSLQYK</sequence>
<dbReference type="Pfam" id="PF00004">
    <property type="entry name" value="AAA"/>
    <property type="match status" value="1"/>
</dbReference>
<dbReference type="AlphaFoldDB" id="A0A6I6CB77"/>
<organism evidence="4 5">
    <name type="scientific">Spiroplasma tabanidicola</name>
    <dbReference type="NCBI Taxonomy" id="324079"/>
    <lineage>
        <taxon>Bacteria</taxon>
        <taxon>Bacillati</taxon>
        <taxon>Mycoplasmatota</taxon>
        <taxon>Mollicutes</taxon>
        <taxon>Entomoplasmatales</taxon>
        <taxon>Spiroplasmataceae</taxon>
        <taxon>Spiroplasma</taxon>
    </lineage>
</organism>
<dbReference type="CDD" id="cd19481">
    <property type="entry name" value="RecA-like_protease"/>
    <property type="match status" value="1"/>
</dbReference>
<dbReference type="PANTHER" id="PTHR23074:SF83">
    <property type="entry name" value="VACUOLAR PROTEIN SORTING-ASSOCIATED PROTEIN 4A"/>
    <property type="match status" value="1"/>
</dbReference>
<dbReference type="SUPFAM" id="SSF52540">
    <property type="entry name" value="P-loop containing nucleoside triphosphate hydrolases"/>
    <property type="match status" value="1"/>
</dbReference>
<feature type="domain" description="AAA+ ATPase" evidence="3">
    <location>
        <begin position="92"/>
        <end position="227"/>
    </location>
</feature>
<dbReference type="OrthoDB" id="388964at2"/>
<dbReference type="Proteomes" id="UP000424468">
    <property type="component" value="Chromosome"/>
</dbReference>
<dbReference type="InterPro" id="IPR003593">
    <property type="entry name" value="AAA+_ATPase"/>
</dbReference>
<evidence type="ECO:0000256" key="1">
    <source>
        <dbReference type="RuleBase" id="RU003651"/>
    </source>
</evidence>
<comment type="similarity">
    <text evidence="1">Belongs to the AAA ATPase family.</text>
</comment>
<reference evidence="4 5" key="1">
    <citation type="submission" date="2019-11" db="EMBL/GenBank/DDBJ databases">
        <title>Complete genome sequence of Spiroplasma tabanidicola TAUS-1 (DSM 22603).</title>
        <authorList>
            <person name="Huang C.-T."/>
            <person name="Lin Y.-C."/>
            <person name="Kuo C.-H."/>
        </authorList>
    </citation>
    <scope>NUCLEOTIDE SEQUENCE [LARGE SCALE GENOMIC DNA]</scope>
    <source>
        <strain evidence="4 5">TAUS-1</strain>
    </source>
</reference>
<dbReference type="InterPro" id="IPR003960">
    <property type="entry name" value="ATPase_AAA_CS"/>
</dbReference>
<dbReference type="PROSITE" id="PS00674">
    <property type="entry name" value="AAA"/>
    <property type="match status" value="1"/>
</dbReference>
<dbReference type="InterPro" id="IPR050304">
    <property type="entry name" value="MT-severing_AAA_ATPase"/>
</dbReference>
<dbReference type="InterPro" id="IPR025662">
    <property type="entry name" value="Sigma_54_int_dom_ATP-bd_1"/>
</dbReference>
<dbReference type="InterPro" id="IPR027417">
    <property type="entry name" value="P-loop_NTPase"/>
</dbReference>
<dbReference type="PROSITE" id="PS00675">
    <property type="entry name" value="SIGMA54_INTERACT_1"/>
    <property type="match status" value="1"/>
</dbReference>
<dbReference type="SMART" id="SM00382">
    <property type="entry name" value="AAA"/>
    <property type="match status" value="1"/>
</dbReference>
<dbReference type="RefSeq" id="WP_156005378.1">
    <property type="nucleotide sequence ID" value="NZ_CP046276.1"/>
</dbReference>
<keyword evidence="2" id="KW-0175">Coiled coil</keyword>
<accession>A0A6I6CB77</accession>
<dbReference type="PANTHER" id="PTHR23074">
    <property type="entry name" value="AAA DOMAIN-CONTAINING"/>
    <property type="match status" value="1"/>
</dbReference>
<dbReference type="EMBL" id="CP046276">
    <property type="protein sequence ID" value="QGS51428.1"/>
    <property type="molecule type" value="Genomic_DNA"/>
</dbReference>
<keyword evidence="1" id="KW-0547">Nucleotide-binding</keyword>
<dbReference type="GO" id="GO:0005524">
    <property type="term" value="F:ATP binding"/>
    <property type="evidence" value="ECO:0007669"/>
    <property type="project" value="UniProtKB-KW"/>
</dbReference>
<protein>
    <submittedName>
        <fullName evidence="4">AAA family ATPase</fullName>
    </submittedName>
</protein>
<name>A0A6I6CB77_9MOLU</name>
<dbReference type="GO" id="GO:0016887">
    <property type="term" value="F:ATP hydrolysis activity"/>
    <property type="evidence" value="ECO:0007669"/>
    <property type="project" value="InterPro"/>
</dbReference>
<evidence type="ECO:0000313" key="5">
    <source>
        <dbReference type="Proteomes" id="UP000424468"/>
    </source>
</evidence>
<evidence type="ECO:0000313" key="4">
    <source>
        <dbReference type="EMBL" id="QGS51428.1"/>
    </source>
</evidence>